<evidence type="ECO:0000259" key="1">
    <source>
        <dbReference type="PROSITE" id="PS51186"/>
    </source>
</evidence>
<reference evidence="2 3" key="1">
    <citation type="submission" date="2021-03" db="EMBL/GenBank/DDBJ databases">
        <title>Genomic Encyclopedia of Type Strains, Phase IV (KMG-IV): sequencing the most valuable type-strain genomes for metagenomic binning, comparative biology and taxonomic classification.</title>
        <authorList>
            <person name="Goeker M."/>
        </authorList>
    </citation>
    <scope>NUCLEOTIDE SEQUENCE [LARGE SCALE GENOMIC DNA]</scope>
    <source>
        <strain evidence="2 3">DSM 1289</strain>
    </source>
</reference>
<keyword evidence="3" id="KW-1185">Reference proteome</keyword>
<proteinExistence type="predicted"/>
<organism evidence="2 3">
    <name type="scientific">Metaclostridioides mangenotii</name>
    <dbReference type="NCBI Taxonomy" id="1540"/>
    <lineage>
        <taxon>Bacteria</taxon>
        <taxon>Bacillati</taxon>
        <taxon>Bacillota</taxon>
        <taxon>Clostridia</taxon>
        <taxon>Peptostreptococcales</taxon>
        <taxon>Peptostreptococcaceae</taxon>
        <taxon>Metaclostridioides</taxon>
    </lineage>
</organism>
<evidence type="ECO:0000313" key="3">
    <source>
        <dbReference type="Proteomes" id="UP000767291"/>
    </source>
</evidence>
<dbReference type="InterPro" id="IPR000182">
    <property type="entry name" value="GNAT_dom"/>
</dbReference>
<sequence length="183" mass="21591">MAGKIKIRPVTWGSKSYKQVLELRNEILNKPSNLPLIESMPKNEKKFIILAAYYKNEIVGTLSIDRLSSDAVQIRQVAISSKLQGHGIGKKLMTSAEKIAKFFRFKRIVLDARDNAWSFYEKLGYYPRSDKEMYKNEDLYMKPYEKDIELAVFKFNHRNVMFYYLMDRKMKNMLNPIEEDQTI</sequence>
<dbReference type="RefSeq" id="WP_051599190.1">
    <property type="nucleotide sequence ID" value="NZ_BAAACS010000013.1"/>
</dbReference>
<dbReference type="PROSITE" id="PS51186">
    <property type="entry name" value="GNAT"/>
    <property type="match status" value="1"/>
</dbReference>
<protein>
    <submittedName>
        <fullName evidence="2">Ribosomal protein S18 acetylase RimI-like enzyme</fullName>
    </submittedName>
</protein>
<dbReference type="InterPro" id="IPR039840">
    <property type="entry name" value="NAA80"/>
</dbReference>
<name>A0ABS4EAA3_9FIRM</name>
<accession>A0ABS4EAA3</accession>
<gene>
    <name evidence="2" type="ORF">J2Z43_001233</name>
</gene>
<dbReference type="SUPFAM" id="SSF55729">
    <property type="entry name" value="Acyl-CoA N-acyltransferases (Nat)"/>
    <property type="match status" value="1"/>
</dbReference>
<feature type="domain" description="N-acetyltransferase" evidence="1">
    <location>
        <begin position="5"/>
        <end position="146"/>
    </location>
</feature>
<dbReference type="CDD" id="cd04301">
    <property type="entry name" value="NAT_SF"/>
    <property type="match status" value="1"/>
</dbReference>
<comment type="caution">
    <text evidence="2">The sequence shown here is derived from an EMBL/GenBank/DDBJ whole genome shotgun (WGS) entry which is preliminary data.</text>
</comment>
<evidence type="ECO:0000313" key="2">
    <source>
        <dbReference type="EMBL" id="MBP1854843.1"/>
    </source>
</evidence>
<dbReference type="Proteomes" id="UP000767291">
    <property type="component" value="Unassembled WGS sequence"/>
</dbReference>
<dbReference type="InterPro" id="IPR016181">
    <property type="entry name" value="Acyl_CoA_acyltransferase"/>
</dbReference>
<dbReference type="PANTHER" id="PTHR13538:SF4">
    <property type="entry name" value="N-ALPHA-ACETYLTRANSFERASE 80"/>
    <property type="match status" value="1"/>
</dbReference>
<dbReference type="EMBL" id="JAGGJX010000001">
    <property type="protein sequence ID" value="MBP1854843.1"/>
    <property type="molecule type" value="Genomic_DNA"/>
</dbReference>
<dbReference type="PANTHER" id="PTHR13538">
    <property type="entry name" value="N-ACETYLTRANSFERASE 6"/>
    <property type="match status" value="1"/>
</dbReference>
<dbReference type="Pfam" id="PF00583">
    <property type="entry name" value="Acetyltransf_1"/>
    <property type="match status" value="1"/>
</dbReference>
<dbReference type="Gene3D" id="3.40.630.30">
    <property type="match status" value="1"/>
</dbReference>